<dbReference type="EMBL" id="HBUF01065001">
    <property type="protein sequence ID" value="CAG6627304.1"/>
    <property type="molecule type" value="Transcribed_RNA"/>
</dbReference>
<feature type="compositionally biased region" description="Basic and acidic residues" evidence="1">
    <location>
        <begin position="1"/>
        <end position="14"/>
    </location>
</feature>
<dbReference type="EMBL" id="HBUF01065000">
    <property type="protein sequence ID" value="CAG6627303.1"/>
    <property type="molecule type" value="Transcribed_RNA"/>
</dbReference>
<dbReference type="EMBL" id="HBUF01064999">
    <property type="protein sequence ID" value="CAG6627302.1"/>
    <property type="molecule type" value="Transcribed_RNA"/>
</dbReference>
<sequence>MDTRGGGQSDREDSPDSVGYIEGDHPLRRELAAQSIKLLQLPIERSRNVSVSSSVNDLEAPMYSTSNLYSRDRNLAGKQRGLNKKTRVCNCCSGIGFFISAWIQQRSCQCSSSSH</sequence>
<protein>
    <submittedName>
        <fullName evidence="2">Uncharacterized protein</fullName>
    </submittedName>
</protein>
<feature type="region of interest" description="Disordered" evidence="1">
    <location>
        <begin position="1"/>
        <end position="23"/>
    </location>
</feature>
<accession>A0A8D8VMU9</accession>
<dbReference type="EMBL" id="HBUF01065003">
    <property type="protein sequence ID" value="CAG6627306.1"/>
    <property type="molecule type" value="Transcribed_RNA"/>
</dbReference>
<dbReference type="EMBL" id="HBUF01065002">
    <property type="protein sequence ID" value="CAG6627305.1"/>
    <property type="molecule type" value="Transcribed_RNA"/>
</dbReference>
<name>A0A8D8VMU9_9HEMI</name>
<evidence type="ECO:0000256" key="1">
    <source>
        <dbReference type="SAM" id="MobiDB-lite"/>
    </source>
</evidence>
<proteinExistence type="predicted"/>
<dbReference type="AlphaFoldDB" id="A0A8D8VMU9"/>
<evidence type="ECO:0000313" key="2">
    <source>
        <dbReference type="EMBL" id="CAG6627304.1"/>
    </source>
</evidence>
<reference evidence="2" key="1">
    <citation type="submission" date="2021-05" db="EMBL/GenBank/DDBJ databases">
        <authorList>
            <person name="Alioto T."/>
            <person name="Alioto T."/>
            <person name="Gomez Garrido J."/>
        </authorList>
    </citation>
    <scope>NUCLEOTIDE SEQUENCE</scope>
</reference>
<dbReference type="EMBL" id="HBUF01065004">
    <property type="protein sequence ID" value="CAG6627307.1"/>
    <property type="molecule type" value="Transcribed_RNA"/>
</dbReference>
<organism evidence="2">
    <name type="scientific">Cacopsylla melanoneura</name>
    <dbReference type="NCBI Taxonomy" id="428564"/>
    <lineage>
        <taxon>Eukaryota</taxon>
        <taxon>Metazoa</taxon>
        <taxon>Ecdysozoa</taxon>
        <taxon>Arthropoda</taxon>
        <taxon>Hexapoda</taxon>
        <taxon>Insecta</taxon>
        <taxon>Pterygota</taxon>
        <taxon>Neoptera</taxon>
        <taxon>Paraneoptera</taxon>
        <taxon>Hemiptera</taxon>
        <taxon>Sternorrhyncha</taxon>
        <taxon>Psylloidea</taxon>
        <taxon>Psyllidae</taxon>
        <taxon>Psyllinae</taxon>
        <taxon>Cacopsylla</taxon>
    </lineage>
</organism>